<name>A0A147DQK8_9MICO</name>
<dbReference type="GO" id="GO:1901137">
    <property type="term" value="P:carbohydrate derivative biosynthetic process"/>
    <property type="evidence" value="ECO:0007669"/>
    <property type="project" value="UniProtKB-ARBA"/>
</dbReference>
<dbReference type="Proteomes" id="UP000078335">
    <property type="component" value="Unassembled WGS sequence"/>
</dbReference>
<evidence type="ECO:0000313" key="9">
    <source>
        <dbReference type="Proteomes" id="UP000078335"/>
    </source>
</evidence>
<dbReference type="Pfam" id="PF13439">
    <property type="entry name" value="Glyco_transf_4"/>
    <property type="match status" value="1"/>
</dbReference>
<keyword evidence="2" id="KW-0328">Glycosyltransferase</keyword>
<evidence type="ECO:0000259" key="4">
    <source>
        <dbReference type="Pfam" id="PF00534"/>
    </source>
</evidence>
<dbReference type="Pfam" id="PF00534">
    <property type="entry name" value="Glycos_transf_1"/>
    <property type="match status" value="1"/>
</dbReference>
<keyword evidence="3 7" id="KW-0808">Transferase</keyword>
<evidence type="ECO:0000313" key="6">
    <source>
        <dbReference type="EMBL" id="KTR38319.1"/>
    </source>
</evidence>
<reference evidence="8 9" key="1">
    <citation type="journal article" date="2016" name="Front. Microbiol.">
        <title>Genomic Resource of Rice Seed Associated Bacteria.</title>
        <authorList>
            <person name="Midha S."/>
            <person name="Bansal K."/>
            <person name="Sharma S."/>
            <person name="Kumar N."/>
            <person name="Patil P.P."/>
            <person name="Chaudhry V."/>
            <person name="Patil P.B."/>
        </authorList>
    </citation>
    <scope>NUCLEOTIDE SEQUENCE [LARGE SCALE GENOMIC DNA]</scope>
    <source>
        <strain evidence="6 9">NS263</strain>
        <strain evidence="7 8">NS359</strain>
    </source>
</reference>
<dbReference type="PATRIC" id="fig|465820.3.peg.3077"/>
<evidence type="ECO:0000313" key="8">
    <source>
        <dbReference type="Proteomes" id="UP000072763"/>
    </source>
</evidence>
<dbReference type="STRING" id="465820.NS263_13765"/>
<dbReference type="PANTHER" id="PTHR45947">
    <property type="entry name" value="SULFOQUINOVOSYL TRANSFERASE SQD2"/>
    <property type="match status" value="1"/>
</dbReference>
<protein>
    <recommendedName>
        <fullName evidence="1">D-inositol 3-phosphate glycosyltransferase</fullName>
    </recommendedName>
</protein>
<dbReference type="InterPro" id="IPR050194">
    <property type="entry name" value="Glycosyltransferase_grp1"/>
</dbReference>
<organism evidence="7 8">
    <name type="scientific">Curtobacterium oceanosedimentum</name>
    <dbReference type="NCBI Taxonomy" id="465820"/>
    <lineage>
        <taxon>Bacteria</taxon>
        <taxon>Bacillati</taxon>
        <taxon>Actinomycetota</taxon>
        <taxon>Actinomycetes</taxon>
        <taxon>Micrococcales</taxon>
        <taxon>Microbacteriaceae</taxon>
        <taxon>Curtobacterium</taxon>
    </lineage>
</organism>
<dbReference type="Proteomes" id="UP000072763">
    <property type="component" value="Unassembled WGS sequence"/>
</dbReference>
<dbReference type="GO" id="GO:0016757">
    <property type="term" value="F:glycosyltransferase activity"/>
    <property type="evidence" value="ECO:0007669"/>
    <property type="project" value="UniProtKB-KW"/>
</dbReference>
<comment type="caution">
    <text evidence="7">The sequence shown here is derived from an EMBL/GenBank/DDBJ whole genome shotgun (WGS) entry which is preliminary data.</text>
</comment>
<proteinExistence type="predicted"/>
<gene>
    <name evidence="6" type="ORF">NS263_13765</name>
    <name evidence="7" type="ORF">NS359_08480</name>
</gene>
<evidence type="ECO:0000313" key="7">
    <source>
        <dbReference type="EMBL" id="KTR51845.1"/>
    </source>
</evidence>
<dbReference type="PANTHER" id="PTHR45947:SF3">
    <property type="entry name" value="SULFOQUINOVOSYL TRANSFERASE SQD2"/>
    <property type="match status" value="1"/>
</dbReference>
<dbReference type="RefSeq" id="WP_058729822.1">
    <property type="nucleotide sequence ID" value="NZ_LDRC01000043.1"/>
</dbReference>
<evidence type="ECO:0000256" key="3">
    <source>
        <dbReference type="ARBA" id="ARBA00022679"/>
    </source>
</evidence>
<dbReference type="EMBL" id="LDRC01000043">
    <property type="protein sequence ID" value="KTR51845.1"/>
    <property type="molecule type" value="Genomic_DNA"/>
</dbReference>
<dbReference type="InterPro" id="IPR028098">
    <property type="entry name" value="Glyco_trans_4-like_N"/>
</dbReference>
<dbReference type="Gene3D" id="3.40.50.2000">
    <property type="entry name" value="Glycogen Phosphorylase B"/>
    <property type="match status" value="2"/>
</dbReference>
<feature type="domain" description="Glycosyltransferase subfamily 4-like N-terminal" evidence="5">
    <location>
        <begin position="15"/>
        <end position="179"/>
    </location>
</feature>
<evidence type="ECO:0000259" key="5">
    <source>
        <dbReference type="Pfam" id="PF13439"/>
    </source>
</evidence>
<feature type="domain" description="Glycosyl transferase family 1" evidence="4">
    <location>
        <begin position="202"/>
        <end position="337"/>
    </location>
</feature>
<sequence length="366" mass="40329">MNQNLIVHEWLETAGGAERVVDEMRSALPDARVLCLWSDRPADASVTETWLAKTPLRRSKSLAMPFMSATWRQVDLSEYDTVLISTHLFAHHVAYGSARRSARRTLSYVHTPARYLWAPHLDGRAGGALGRLVSPALRRLDRRMAGAATGLAANSEFVRRRIQAAWNRDAAVIHPPVRVSEIQRVLAWCERLDGVERQLLERLPDGFLLGASRFVPYKQLDRVIEAGEATDRPVVLAGAGPDLSRLRERASRSRVPVHFVARPSDAMLFALYERAAAFVFPAVEDFGIMPVEAMATGTPVIVGTTGGATESVVDGVSGVHVADWSETPLREAVDAAVALRGAGPRQVALRFDQSVFQRRIQDWVAS</sequence>
<dbReference type="InterPro" id="IPR001296">
    <property type="entry name" value="Glyco_trans_1"/>
</dbReference>
<evidence type="ECO:0000256" key="2">
    <source>
        <dbReference type="ARBA" id="ARBA00022676"/>
    </source>
</evidence>
<dbReference type="AlphaFoldDB" id="A0A147DQK8"/>
<dbReference type="SUPFAM" id="SSF53756">
    <property type="entry name" value="UDP-Glycosyltransferase/glycogen phosphorylase"/>
    <property type="match status" value="1"/>
</dbReference>
<keyword evidence="9" id="KW-1185">Reference proteome</keyword>
<dbReference type="EMBL" id="LDRB01000081">
    <property type="protein sequence ID" value="KTR38319.1"/>
    <property type="molecule type" value="Genomic_DNA"/>
</dbReference>
<evidence type="ECO:0000256" key="1">
    <source>
        <dbReference type="ARBA" id="ARBA00021292"/>
    </source>
</evidence>
<accession>A0A147DQK8</accession>